<evidence type="ECO:0000313" key="3">
    <source>
        <dbReference type="EMBL" id="CAF3459198.1"/>
    </source>
</evidence>
<dbReference type="Proteomes" id="UP000663865">
    <property type="component" value="Unassembled WGS sequence"/>
</dbReference>
<feature type="domain" description="Reverse transcriptase" evidence="2">
    <location>
        <begin position="483"/>
        <end position="759"/>
    </location>
</feature>
<protein>
    <recommendedName>
        <fullName evidence="2">Reverse transcriptase domain-containing protein</fullName>
    </recommendedName>
</protein>
<dbReference type="Pfam" id="PF14529">
    <property type="entry name" value="Exo_endo_phos_2"/>
    <property type="match status" value="1"/>
</dbReference>
<dbReference type="InterPro" id="IPR000477">
    <property type="entry name" value="RT_dom"/>
</dbReference>
<keyword evidence="1" id="KW-0472">Membrane</keyword>
<keyword evidence="1" id="KW-1133">Transmembrane helix</keyword>
<feature type="transmembrane region" description="Helical" evidence="1">
    <location>
        <begin position="801"/>
        <end position="820"/>
    </location>
</feature>
<reference evidence="3" key="1">
    <citation type="submission" date="2021-02" db="EMBL/GenBank/DDBJ databases">
        <authorList>
            <person name="Nowell W R."/>
        </authorList>
    </citation>
    <scope>NUCLEOTIDE SEQUENCE</scope>
</reference>
<evidence type="ECO:0000313" key="4">
    <source>
        <dbReference type="EMBL" id="CAF4634599.1"/>
    </source>
</evidence>
<dbReference type="Gene3D" id="3.60.10.10">
    <property type="entry name" value="Endonuclease/exonuclease/phosphatase"/>
    <property type="match status" value="1"/>
</dbReference>
<evidence type="ECO:0000256" key="1">
    <source>
        <dbReference type="SAM" id="Phobius"/>
    </source>
</evidence>
<evidence type="ECO:0000259" key="2">
    <source>
        <dbReference type="PROSITE" id="PS50878"/>
    </source>
</evidence>
<accession>A0A818EHM4</accession>
<dbReference type="GO" id="GO:0003824">
    <property type="term" value="F:catalytic activity"/>
    <property type="evidence" value="ECO:0007669"/>
    <property type="project" value="InterPro"/>
</dbReference>
<dbReference type="EMBL" id="CAJOBS010000737">
    <property type="protein sequence ID" value="CAF4634599.1"/>
    <property type="molecule type" value="Genomic_DNA"/>
</dbReference>
<dbReference type="AlphaFoldDB" id="A0A818EHM4"/>
<sequence length="961" mass="112764">MEMINEWNSRKSISSLCNEWKKERPQFPKQNLLFLLYNVEGLNTHVADVDLLLSNYQPHICILTGVGAAIRKQIKFPNYHAISQPGTNSFGGVIILYQFHIECKVVEKDLNFLMIKLTSNHDDIHIGAIYVPPNSLPPFQLLSKYQNKSFYIFGDFNAKHINWGCKMNNTSGVHLLNWFESTGNEIIAPTKPTSKRSDAIIDFGITHDAKGWNTEVLTEGTSDHFPILFQSPIGKIEDAYFTKTNWKLFKFFLLLVHEYWMSLIYNLDEQTFFSLFSSFLSSLRDKCSIYENATKYRAPWPPELVLLARSVNKAKRSYRRNKTDTKLQYYLSLKEIFIDQRTKFLYEKREQKVKWIANGHNLWKFAKPSFHVYSPQFKGIKNGSEIITENTKIVEILANYFEKHFHEPEYDKSNSEHLLAIERFNQIEYTPNMPLEPITMNEVQLEWKKFKPKKSSDSVGTSAFILKQLPEQYLGIITVLFNKCATKGNFFEESKHAKVICLSKDGLYPTENKLRPISLLPNIGKWYERIIHKRILKWCHEQNIYVDEQSGFTAERRLQTRIISLIEDIRLTITACNRPALCIFVDFLSAFDNMWFPALISTLYKLEMPLSYIKWIASWLQNRTLAIHYGDTISRTINMKVGAPQGSILAATLFRLHVHFLPSAFFQLTTHLFADDLAILITGSLEKKFSLNIIELEERAKHAMNILKKFSENNLLPVNINKTKALLSHNIVAPKMPKIEFKNKKIEFVNSFRYLGVTITQKLGWGSYIDNKLRKIRNTYNAMKILFLNIPKKETSLRRKIFLAFSLPHFIWLITTWFFFSENQKQKINKTYIAGLRIVYGVYGWNEFTTLILCQEKTLLDYIFSYWSKFSLHLDKSLEATSYQHTWTAFQTVNKLDKSQYKNLGFRKNSKFLKRLVERVKHSKDDWLQFRVNHIPQHEVFKKSTYYLNMFIYKYFLLKPP</sequence>
<dbReference type="CDD" id="cd01650">
    <property type="entry name" value="RT_nLTR_like"/>
    <property type="match status" value="1"/>
</dbReference>
<organism evidence="3 5">
    <name type="scientific">Rotaria socialis</name>
    <dbReference type="NCBI Taxonomy" id="392032"/>
    <lineage>
        <taxon>Eukaryota</taxon>
        <taxon>Metazoa</taxon>
        <taxon>Spiralia</taxon>
        <taxon>Gnathifera</taxon>
        <taxon>Rotifera</taxon>
        <taxon>Eurotatoria</taxon>
        <taxon>Bdelloidea</taxon>
        <taxon>Philodinida</taxon>
        <taxon>Philodinidae</taxon>
        <taxon>Rotaria</taxon>
    </lineage>
</organism>
<proteinExistence type="predicted"/>
<dbReference type="Pfam" id="PF00078">
    <property type="entry name" value="RVT_1"/>
    <property type="match status" value="1"/>
</dbReference>
<comment type="caution">
    <text evidence="3">The sequence shown here is derived from an EMBL/GenBank/DDBJ whole genome shotgun (WGS) entry which is preliminary data.</text>
</comment>
<dbReference type="Proteomes" id="UP000663838">
    <property type="component" value="Unassembled WGS sequence"/>
</dbReference>
<name>A0A818EHM4_9BILA</name>
<gene>
    <name evidence="3" type="ORF">KIK155_LOCUS12962</name>
    <name evidence="4" type="ORF">TOA249_LOCUS12837</name>
</gene>
<dbReference type="InterPro" id="IPR036691">
    <property type="entry name" value="Endo/exonu/phosph_ase_sf"/>
</dbReference>
<keyword evidence="1" id="KW-0812">Transmembrane</keyword>
<dbReference type="PANTHER" id="PTHR19446">
    <property type="entry name" value="REVERSE TRANSCRIPTASES"/>
    <property type="match status" value="1"/>
</dbReference>
<dbReference type="EMBL" id="CAJNYV010002170">
    <property type="protein sequence ID" value="CAF3459198.1"/>
    <property type="molecule type" value="Genomic_DNA"/>
</dbReference>
<dbReference type="SUPFAM" id="SSF56219">
    <property type="entry name" value="DNase I-like"/>
    <property type="match status" value="1"/>
</dbReference>
<dbReference type="PROSITE" id="PS50878">
    <property type="entry name" value="RT_POL"/>
    <property type="match status" value="1"/>
</dbReference>
<evidence type="ECO:0000313" key="5">
    <source>
        <dbReference type="Proteomes" id="UP000663865"/>
    </source>
</evidence>
<dbReference type="InterPro" id="IPR005135">
    <property type="entry name" value="Endo/exonuclease/phosphatase"/>
</dbReference>